<feature type="transmembrane region" description="Helical" evidence="10">
    <location>
        <begin position="893"/>
        <end position="912"/>
    </location>
</feature>
<feature type="transmembrane region" description="Helical" evidence="10">
    <location>
        <begin position="712"/>
        <end position="729"/>
    </location>
</feature>
<feature type="compositionally biased region" description="Low complexity" evidence="9">
    <location>
        <begin position="521"/>
        <end position="540"/>
    </location>
</feature>
<dbReference type="EMBL" id="LHPG02000012">
    <property type="protein sequence ID" value="PRW44944.1"/>
    <property type="molecule type" value="Genomic_DNA"/>
</dbReference>
<feature type="compositionally biased region" description="Acidic residues" evidence="9">
    <location>
        <begin position="65"/>
        <end position="74"/>
    </location>
</feature>
<evidence type="ECO:0000256" key="1">
    <source>
        <dbReference type="ARBA" id="ARBA00004141"/>
    </source>
</evidence>
<feature type="transmembrane region" description="Helical" evidence="10">
    <location>
        <begin position="749"/>
        <end position="770"/>
    </location>
</feature>
<feature type="transmembrane region" description="Helical" evidence="10">
    <location>
        <begin position="858"/>
        <end position="881"/>
    </location>
</feature>
<feature type="signal peptide" evidence="11">
    <location>
        <begin position="1"/>
        <end position="34"/>
    </location>
</feature>
<feature type="region of interest" description="Disordered" evidence="9">
    <location>
        <begin position="320"/>
        <end position="351"/>
    </location>
</feature>
<keyword evidence="4 10" id="KW-1133">Transmembrane helix</keyword>
<feature type="region of interest" description="Disordered" evidence="9">
    <location>
        <begin position="44"/>
        <end position="76"/>
    </location>
</feature>
<dbReference type="Gene3D" id="1.20.1420.30">
    <property type="entry name" value="NCX, central ion-binding region"/>
    <property type="match status" value="2"/>
</dbReference>
<dbReference type="Pfam" id="PF01699">
    <property type="entry name" value="Na_Ca_ex"/>
    <property type="match status" value="2"/>
</dbReference>
<feature type="transmembrane region" description="Helical" evidence="10">
    <location>
        <begin position="247"/>
        <end position="266"/>
    </location>
</feature>
<evidence type="ECO:0000256" key="2">
    <source>
        <dbReference type="ARBA" id="ARBA00022448"/>
    </source>
</evidence>
<comment type="caution">
    <text evidence="13">The sequence shown here is derived from an EMBL/GenBank/DDBJ whole genome shotgun (WGS) entry which is preliminary data.</text>
</comment>
<dbReference type="Proteomes" id="UP000239899">
    <property type="component" value="Unassembled WGS sequence"/>
</dbReference>
<feature type="domain" description="Sodium/calcium exchanger membrane region" evidence="12">
    <location>
        <begin position="124"/>
        <end position="260"/>
    </location>
</feature>
<evidence type="ECO:0000256" key="9">
    <source>
        <dbReference type="SAM" id="MobiDB-lite"/>
    </source>
</evidence>
<feature type="compositionally biased region" description="Acidic residues" evidence="9">
    <location>
        <begin position="466"/>
        <end position="484"/>
    </location>
</feature>
<dbReference type="InterPro" id="IPR004837">
    <property type="entry name" value="NaCa_Exmemb"/>
</dbReference>
<evidence type="ECO:0000256" key="10">
    <source>
        <dbReference type="SAM" id="Phobius"/>
    </source>
</evidence>
<dbReference type="InterPro" id="IPR044880">
    <property type="entry name" value="NCX_ion-bd_dom_sf"/>
</dbReference>
<dbReference type="PANTHER" id="PTHR12266:SF0">
    <property type="entry name" value="MITOCHONDRIAL SODIUM_CALCIUM EXCHANGER PROTEIN"/>
    <property type="match status" value="1"/>
</dbReference>
<comment type="similarity">
    <text evidence="8">Belongs to the Ca(2+):cation antiporter (CaCA) (TC 2.A.19) family. Cation/calcium exchanger (CCX) subfamily.</text>
</comment>
<dbReference type="GO" id="GO:0016020">
    <property type="term" value="C:membrane"/>
    <property type="evidence" value="ECO:0007669"/>
    <property type="project" value="UniProtKB-SubCell"/>
</dbReference>
<feature type="transmembrane region" description="Helical" evidence="10">
    <location>
        <begin position="782"/>
        <end position="801"/>
    </location>
</feature>
<evidence type="ECO:0000256" key="6">
    <source>
        <dbReference type="ARBA" id="ARBA00023136"/>
    </source>
</evidence>
<evidence type="ECO:0000256" key="5">
    <source>
        <dbReference type="ARBA" id="ARBA00023053"/>
    </source>
</evidence>
<evidence type="ECO:0000256" key="7">
    <source>
        <dbReference type="ARBA" id="ARBA00023201"/>
    </source>
</evidence>
<keyword evidence="5" id="KW-0915">Sodium</keyword>
<feature type="compositionally biased region" description="Polar residues" evidence="9">
    <location>
        <begin position="590"/>
        <end position="600"/>
    </location>
</feature>
<feature type="region of interest" description="Disordered" evidence="9">
    <location>
        <begin position="368"/>
        <end position="387"/>
    </location>
</feature>
<keyword evidence="14" id="KW-1185">Reference proteome</keyword>
<feature type="domain" description="Sodium/calcium exchanger membrane region" evidence="12">
    <location>
        <begin position="755"/>
        <end position="907"/>
    </location>
</feature>
<evidence type="ECO:0000259" key="12">
    <source>
        <dbReference type="Pfam" id="PF01699"/>
    </source>
</evidence>
<accession>A0A2P6TKY6</accession>
<dbReference type="AlphaFoldDB" id="A0A2P6TKY6"/>
<sequence length="913" mass="97095">MRGGKVPWRAPGALAALAGLLLACSLLGALSVAAQDVTEAAAGAPAVQGHHHHHHHHRKRRAEPEEVTCEDVSDLDPHSDDRCAFVRAHCKSESLIDYPRLYYCHVARHKWLTYTMLLLCTCLLALLFRVIARASDDFFSCILSQISQDLGLPPRLGGVTLLALGNGAPDLSASIAAVKTGNYELALGALTGAGMFVGCVVAGRIVTLSGGAKARGAQIRDVLTQFITVVTVLGIIATGYFSYGSVATLLSIYAAYVVVVAVADFTHRAGVEWGELASRVSRRWSQKWRMELVSPLLQSDYASGAAGGLAGGSPVGQPLLEWTGSAPAAQPLDRPNSSPMPTPGQPVLPASSDWIAPAASVPHALDGRLAGVPDERDRVPSSPAAPIRRGIIGSLPNLLGGLRHEPQHLEHLQRHHPRHTPPVAAFQPRLPYTDLVHMPAREYRQRALAEMAQSKSFYRPARESELSDVDEESSSYDSGDEPAWEDAVQSPSRPPRHAEHSPPRQGRHGEHSPSPPHAHRQQQQQQYHHQPPHDQQQQQQQHDEEWGHGELYEPPVAAFNAAGLDAAAAAQDQAAGAAAEGAAAAAYLSHQGSNGSSSGARYSHQGSGGSGGRRSALSSLSVERTSMGSAGETAAAAAAAEALAAVELEQAESQRSWLGHAVEAVQAPVMLLLQATIPLVEVNSYDRTWFLRSLAASPLFIAVYLELWSWQAMLIAAAAGAALCTLGHLGTLRLGGKAPLWTLGTEYPIGAALVAVYGFGVAAMWIALFATEIVGLLQFFGMLSHADPAILGVTVLAWGNSLMDYINNTAMAARSRGGNSMAMTACFAGPLFNMLVGLGLGFWALLSDSHMRKAAVKLDPVVLVGCIFIMLNCACVVAVALLHRQWLPAWSGWAMVGCYAAYLTVVLTVLAFD</sequence>
<keyword evidence="6 10" id="KW-0472">Membrane</keyword>
<feature type="compositionally biased region" description="Basic residues" evidence="9">
    <location>
        <begin position="49"/>
        <end position="61"/>
    </location>
</feature>
<comment type="subcellular location">
    <subcellularLocation>
        <location evidence="1">Membrane</location>
        <topology evidence="1">Multi-pass membrane protein</topology>
    </subcellularLocation>
</comment>
<organism evidence="13 14">
    <name type="scientific">Chlorella sorokiniana</name>
    <name type="common">Freshwater green alga</name>
    <dbReference type="NCBI Taxonomy" id="3076"/>
    <lineage>
        <taxon>Eukaryota</taxon>
        <taxon>Viridiplantae</taxon>
        <taxon>Chlorophyta</taxon>
        <taxon>core chlorophytes</taxon>
        <taxon>Trebouxiophyceae</taxon>
        <taxon>Chlorellales</taxon>
        <taxon>Chlorellaceae</taxon>
        <taxon>Chlorella clade</taxon>
        <taxon>Chlorella</taxon>
    </lineage>
</organism>
<proteinExistence type="inferred from homology"/>
<dbReference type="STRING" id="3076.A0A2P6TKY6"/>
<keyword evidence="3 10" id="KW-0812">Transmembrane</keyword>
<keyword evidence="7" id="KW-0739">Sodium transport</keyword>
<feature type="transmembrane region" description="Helical" evidence="10">
    <location>
        <begin position="111"/>
        <end position="132"/>
    </location>
</feature>
<feature type="region of interest" description="Disordered" evidence="9">
    <location>
        <begin position="457"/>
        <end position="545"/>
    </location>
</feature>
<feature type="transmembrane region" description="Helical" evidence="10">
    <location>
        <begin position="821"/>
        <end position="846"/>
    </location>
</feature>
<keyword evidence="11" id="KW-0732">Signal</keyword>
<feature type="chain" id="PRO_5015194046" evidence="11">
    <location>
        <begin position="35"/>
        <end position="913"/>
    </location>
</feature>
<evidence type="ECO:0000256" key="11">
    <source>
        <dbReference type="SAM" id="SignalP"/>
    </source>
</evidence>
<evidence type="ECO:0000313" key="14">
    <source>
        <dbReference type="Proteomes" id="UP000239899"/>
    </source>
</evidence>
<feature type="compositionally biased region" description="Basic and acidic residues" evidence="9">
    <location>
        <begin position="496"/>
        <end position="511"/>
    </location>
</feature>
<evidence type="ECO:0000256" key="8">
    <source>
        <dbReference type="ARBA" id="ARBA00038187"/>
    </source>
</evidence>
<protein>
    <submittedName>
        <fullName evidence="13">Sodium calcium exchanger</fullName>
    </submittedName>
</protein>
<dbReference type="OrthoDB" id="407410at2759"/>
<dbReference type="PROSITE" id="PS51257">
    <property type="entry name" value="PROKAR_LIPOPROTEIN"/>
    <property type="match status" value="1"/>
</dbReference>
<feature type="transmembrane region" description="Helical" evidence="10">
    <location>
        <begin position="222"/>
        <end position="241"/>
    </location>
</feature>
<feature type="region of interest" description="Disordered" evidence="9">
    <location>
        <begin position="590"/>
        <end position="623"/>
    </location>
</feature>
<dbReference type="GO" id="GO:0006814">
    <property type="term" value="P:sodium ion transport"/>
    <property type="evidence" value="ECO:0007669"/>
    <property type="project" value="UniProtKB-KW"/>
</dbReference>
<reference evidence="13 14" key="1">
    <citation type="journal article" date="2018" name="Plant J.">
        <title>Genome sequences of Chlorella sorokiniana UTEX 1602 and Micractinium conductrix SAG 241.80: implications to maltose excretion by a green alga.</title>
        <authorList>
            <person name="Arriola M.B."/>
            <person name="Velmurugan N."/>
            <person name="Zhang Y."/>
            <person name="Plunkett M.H."/>
            <person name="Hondzo H."/>
            <person name="Barney B.M."/>
        </authorList>
    </citation>
    <scope>NUCLEOTIDE SEQUENCE [LARGE SCALE GENOMIC DNA]</scope>
    <source>
        <strain evidence="14">UTEX 1602</strain>
    </source>
</reference>
<name>A0A2P6TKY6_CHLSO</name>
<evidence type="ECO:0000256" key="3">
    <source>
        <dbReference type="ARBA" id="ARBA00022692"/>
    </source>
</evidence>
<gene>
    <name evidence="13" type="ORF">C2E21_6386</name>
</gene>
<evidence type="ECO:0000256" key="4">
    <source>
        <dbReference type="ARBA" id="ARBA00022989"/>
    </source>
</evidence>
<dbReference type="PANTHER" id="PTHR12266">
    <property type="entry name" value="NA+/CA2+ K+ INDEPENDENT EXCHANGER"/>
    <property type="match status" value="1"/>
</dbReference>
<dbReference type="GO" id="GO:0008324">
    <property type="term" value="F:monoatomic cation transmembrane transporter activity"/>
    <property type="evidence" value="ECO:0007669"/>
    <property type="project" value="TreeGrafter"/>
</dbReference>
<evidence type="ECO:0000313" key="13">
    <source>
        <dbReference type="EMBL" id="PRW44944.1"/>
    </source>
</evidence>
<keyword evidence="2" id="KW-0813">Transport</keyword>
<dbReference type="InterPro" id="IPR051359">
    <property type="entry name" value="CaCA_antiporter"/>
</dbReference>
<keyword evidence="7" id="KW-0406">Ion transport</keyword>